<reference evidence="1 2" key="2">
    <citation type="journal article" date="2017" name="Genome Announc.">
        <title>Draft genome sequence of Aquitalea magnusonii strain H3, a plant growth-promoting bacterium of duckweed Lemna minor.</title>
        <authorList>
            <person name="Ishizawa H."/>
            <person name="Kuroda M."/>
            <person name="Ike M."/>
        </authorList>
    </citation>
    <scope>NUCLEOTIDE SEQUENCE [LARGE SCALE GENOMIC DNA]</scope>
    <source>
        <strain evidence="1 2">H3</strain>
    </source>
</reference>
<gene>
    <name evidence="1" type="ORF">DLM_0768</name>
</gene>
<reference evidence="2" key="3">
    <citation type="journal article" date="2017" name="Plant Physiol. Biochem.">
        <title>Differential oxidative and antioxidative response of duckweed Lemna minor toward plant growth promoting/inhibiting bacteria.</title>
        <authorList>
            <person name="Ishizawa H."/>
            <person name="Kuroda M."/>
            <person name="Morikawa M."/>
            <person name="Ike M."/>
        </authorList>
    </citation>
    <scope>NUCLEOTIDE SEQUENCE [LARGE SCALE GENOMIC DNA]</scope>
    <source>
        <strain evidence="2">H3</strain>
    </source>
</reference>
<dbReference type="Proteomes" id="UP000198290">
    <property type="component" value="Chromosome"/>
</dbReference>
<dbReference type="EMBL" id="AP018823">
    <property type="protein sequence ID" value="BBF84418.1"/>
    <property type="molecule type" value="Genomic_DNA"/>
</dbReference>
<reference evidence="2" key="1">
    <citation type="journal article" date="2017" name="Biotechnol. Biofuels">
        <title>Evaluation of environmental bacterial communities as a factor affecting the growth of duckweed Lemna minor.</title>
        <authorList>
            <person name="Ishizawa H."/>
            <person name="Kuroda M."/>
            <person name="Morikawa M."/>
            <person name="Ike M."/>
        </authorList>
    </citation>
    <scope>NUCLEOTIDE SEQUENCE [LARGE SCALE GENOMIC DNA]</scope>
    <source>
        <strain evidence="2">H3</strain>
    </source>
</reference>
<name>A0A3G9G8Y2_9NEIS</name>
<organism evidence="1 2">
    <name type="scientific">Aquitalea magnusonii</name>
    <dbReference type="NCBI Taxonomy" id="332411"/>
    <lineage>
        <taxon>Bacteria</taxon>
        <taxon>Pseudomonadati</taxon>
        <taxon>Pseudomonadota</taxon>
        <taxon>Betaproteobacteria</taxon>
        <taxon>Neisseriales</taxon>
        <taxon>Chromobacteriaceae</taxon>
        <taxon>Aquitalea</taxon>
    </lineage>
</organism>
<sequence>MANCINCSNELDWFKHVKADVFNSKVGPSPVVDLVLKCPHCDQEYNAFVPVEELTPIEN</sequence>
<evidence type="ECO:0000313" key="2">
    <source>
        <dbReference type="Proteomes" id="UP000198290"/>
    </source>
</evidence>
<evidence type="ECO:0000313" key="1">
    <source>
        <dbReference type="EMBL" id="BBF84418.1"/>
    </source>
</evidence>
<dbReference type="AlphaFoldDB" id="A0A3G9G8Y2"/>
<keyword evidence="2" id="KW-1185">Reference proteome</keyword>
<accession>A0A3G9G8Y2</accession>
<dbReference type="KEGG" id="amah:DLM_0768"/>
<proteinExistence type="predicted"/>
<protein>
    <submittedName>
        <fullName evidence="1">Uncharacterized protein</fullName>
    </submittedName>
</protein>